<name>A0AAE0D682_COLKA</name>
<comment type="caution">
    <text evidence="2">The sequence shown here is derived from an EMBL/GenBank/DDBJ whole genome shotgun (WGS) entry which is preliminary data.</text>
</comment>
<evidence type="ECO:0000313" key="3">
    <source>
        <dbReference type="Proteomes" id="UP001281614"/>
    </source>
</evidence>
<dbReference type="AlphaFoldDB" id="A0AAE0D682"/>
<reference evidence="2" key="1">
    <citation type="submission" date="2023-02" db="EMBL/GenBank/DDBJ databases">
        <title>Colletotrichum kahawae CIFC_Que2 genome sequencing and assembly.</title>
        <authorList>
            <person name="Baroncelli R."/>
        </authorList>
    </citation>
    <scope>NUCLEOTIDE SEQUENCE</scope>
    <source>
        <strain evidence="2">CIFC_Que2</strain>
    </source>
</reference>
<accession>A0AAE0D682</accession>
<gene>
    <name evidence="2" type="ORF">CKAH01_05591</name>
</gene>
<dbReference type="EMBL" id="VYYT01000189">
    <property type="protein sequence ID" value="KAK2758543.1"/>
    <property type="molecule type" value="Genomic_DNA"/>
</dbReference>
<feature type="region of interest" description="Disordered" evidence="1">
    <location>
        <begin position="1"/>
        <end position="31"/>
    </location>
</feature>
<feature type="compositionally biased region" description="Polar residues" evidence="1">
    <location>
        <begin position="1"/>
        <end position="14"/>
    </location>
</feature>
<protein>
    <submittedName>
        <fullName evidence="2">Uncharacterized protein</fullName>
    </submittedName>
</protein>
<evidence type="ECO:0000256" key="1">
    <source>
        <dbReference type="SAM" id="MobiDB-lite"/>
    </source>
</evidence>
<proteinExistence type="predicted"/>
<dbReference type="Proteomes" id="UP001281614">
    <property type="component" value="Unassembled WGS sequence"/>
</dbReference>
<organism evidence="2 3">
    <name type="scientific">Colletotrichum kahawae</name>
    <name type="common">Coffee berry disease fungus</name>
    <dbReference type="NCBI Taxonomy" id="34407"/>
    <lineage>
        <taxon>Eukaryota</taxon>
        <taxon>Fungi</taxon>
        <taxon>Dikarya</taxon>
        <taxon>Ascomycota</taxon>
        <taxon>Pezizomycotina</taxon>
        <taxon>Sordariomycetes</taxon>
        <taxon>Hypocreomycetidae</taxon>
        <taxon>Glomerellales</taxon>
        <taxon>Glomerellaceae</taxon>
        <taxon>Colletotrichum</taxon>
        <taxon>Colletotrichum gloeosporioides species complex</taxon>
    </lineage>
</organism>
<sequence length="73" mass="8146">MQTALFNDKMQTLGQRPDEEPPSRSAAIQQSDTVCTHSLSRWVAKLSTNAAGECRAAWRSNQVTDMREPLVAR</sequence>
<evidence type="ECO:0000313" key="2">
    <source>
        <dbReference type="EMBL" id="KAK2758543.1"/>
    </source>
</evidence>
<keyword evidence="3" id="KW-1185">Reference proteome</keyword>